<dbReference type="InterPro" id="IPR013766">
    <property type="entry name" value="Thioredoxin_domain"/>
</dbReference>
<dbReference type="SUPFAM" id="SSF52833">
    <property type="entry name" value="Thioredoxin-like"/>
    <property type="match status" value="1"/>
</dbReference>
<dbReference type="Proteomes" id="UP000280759">
    <property type="component" value="Unassembled WGS sequence"/>
</dbReference>
<dbReference type="Gene3D" id="3.40.30.10">
    <property type="entry name" value="Glutaredoxin"/>
    <property type="match status" value="1"/>
</dbReference>
<evidence type="ECO:0000313" key="3">
    <source>
        <dbReference type="Proteomes" id="UP000280759"/>
    </source>
</evidence>
<dbReference type="CDD" id="cd02947">
    <property type="entry name" value="TRX_family"/>
    <property type="match status" value="1"/>
</dbReference>
<dbReference type="RefSeq" id="WP_125074883.1">
    <property type="nucleotide sequence ID" value="NZ_CP053792.1"/>
</dbReference>
<dbReference type="PROSITE" id="PS51352">
    <property type="entry name" value="THIOREDOXIN_2"/>
    <property type="match status" value="1"/>
</dbReference>
<dbReference type="EMBL" id="UXEP01000046">
    <property type="protein sequence ID" value="VDC43570.1"/>
    <property type="molecule type" value="Genomic_DNA"/>
</dbReference>
<evidence type="ECO:0000313" key="2">
    <source>
        <dbReference type="EMBL" id="VDC43570.1"/>
    </source>
</evidence>
<gene>
    <name evidence="2" type="ORF">FMV2238Y02_20770</name>
</gene>
<organism evidence="2 3">
    <name type="scientific">Streptococcus canis</name>
    <dbReference type="NCBI Taxonomy" id="1329"/>
    <lineage>
        <taxon>Bacteria</taxon>
        <taxon>Bacillati</taxon>
        <taxon>Bacillota</taxon>
        <taxon>Bacilli</taxon>
        <taxon>Lactobacillales</taxon>
        <taxon>Streptococcaceae</taxon>
        <taxon>Streptococcus</taxon>
    </lineage>
</organism>
<dbReference type="AlphaFoldDB" id="A0A3P5Y1Y5"/>
<feature type="domain" description="Thioredoxin" evidence="1">
    <location>
        <begin position="1"/>
        <end position="116"/>
    </location>
</feature>
<name>A0A3P5Y1Y5_STRCB</name>
<accession>A0A3P5Y1Y5</accession>
<proteinExistence type="predicted"/>
<dbReference type="InterPro" id="IPR046698">
    <property type="entry name" value="PedC-like"/>
</dbReference>
<protein>
    <recommendedName>
        <fullName evidence="1">Thioredoxin domain-containing protein</fullName>
    </recommendedName>
</protein>
<keyword evidence="3" id="KW-1185">Reference proteome</keyword>
<sequence>MTFEETIAQFTTVEISDVTQAIATGKDMVVFLGRSTCPYCRLFAPKLAQVAKDNQKKVFFVNSENPLDAEALQAFRQAYHLATVPALLVIHSGQVRAVCDSSLTESEILAFLNADM</sequence>
<dbReference type="Pfam" id="PF20207">
    <property type="entry name" value="DUF6568"/>
    <property type="match status" value="1"/>
</dbReference>
<reference evidence="2 3" key="1">
    <citation type="submission" date="2018-10" db="EMBL/GenBank/DDBJ databases">
        <authorList>
            <consortium name="Molecular Microbiology and Infection Unit (UMMI)"/>
            <person name="Machado M."/>
        </authorList>
    </citation>
    <scope>NUCLEOTIDE SEQUENCE [LARGE SCALE GENOMIC DNA]</scope>
    <source>
        <strain evidence="2">FMV2238.02</strain>
    </source>
</reference>
<evidence type="ECO:0000259" key="1">
    <source>
        <dbReference type="PROSITE" id="PS51352"/>
    </source>
</evidence>
<dbReference type="InterPro" id="IPR036249">
    <property type="entry name" value="Thioredoxin-like_sf"/>
</dbReference>